<dbReference type="PANTHER" id="PTHR40765:SF2">
    <property type="entry name" value="ESX-2 SECRETION SYSTEM ATPASE ECCB2"/>
    <property type="match status" value="1"/>
</dbReference>
<evidence type="ECO:0000256" key="10">
    <source>
        <dbReference type="SAM" id="MobiDB-lite"/>
    </source>
</evidence>
<reference evidence="12 13" key="1">
    <citation type="submission" date="2020-07" db="EMBL/GenBank/DDBJ databases">
        <title>Sequencing the genomes of 1000 actinobacteria strains.</title>
        <authorList>
            <person name="Klenk H.-P."/>
        </authorList>
    </citation>
    <scope>NUCLEOTIDE SEQUENCE [LARGE SCALE GENOMIC DNA]</scope>
    <source>
        <strain evidence="12 13">DSM 42178</strain>
    </source>
</reference>
<dbReference type="Proteomes" id="UP000567795">
    <property type="component" value="Unassembled WGS sequence"/>
</dbReference>
<gene>
    <name evidence="12" type="ORF">FHU37_005483</name>
</gene>
<evidence type="ECO:0000256" key="5">
    <source>
        <dbReference type="ARBA" id="ARBA00022741"/>
    </source>
</evidence>
<keyword evidence="9 11" id="KW-0472">Membrane</keyword>
<evidence type="ECO:0000256" key="9">
    <source>
        <dbReference type="ARBA" id="ARBA00023136"/>
    </source>
</evidence>
<evidence type="ECO:0000313" key="13">
    <source>
        <dbReference type="Proteomes" id="UP000567795"/>
    </source>
</evidence>
<dbReference type="PANTHER" id="PTHR40765">
    <property type="entry name" value="ESX-2 SECRETION SYSTEM ATPASE ECCB2"/>
    <property type="match status" value="1"/>
</dbReference>
<dbReference type="GO" id="GO:0005576">
    <property type="term" value="C:extracellular region"/>
    <property type="evidence" value="ECO:0007669"/>
    <property type="project" value="TreeGrafter"/>
</dbReference>
<evidence type="ECO:0000256" key="7">
    <source>
        <dbReference type="ARBA" id="ARBA00022840"/>
    </source>
</evidence>
<keyword evidence="7" id="KW-0067">ATP-binding</keyword>
<accession>A0A853A6I2</accession>
<evidence type="ECO:0000256" key="2">
    <source>
        <dbReference type="ARBA" id="ARBA00008149"/>
    </source>
</evidence>
<proteinExistence type="inferred from homology"/>
<evidence type="ECO:0000256" key="11">
    <source>
        <dbReference type="SAM" id="Phobius"/>
    </source>
</evidence>
<feature type="region of interest" description="Disordered" evidence="10">
    <location>
        <begin position="397"/>
        <end position="421"/>
    </location>
</feature>
<evidence type="ECO:0000256" key="6">
    <source>
        <dbReference type="ARBA" id="ARBA00022801"/>
    </source>
</evidence>
<name>A0A853A6I2_9ACTN</name>
<dbReference type="InterPro" id="IPR042485">
    <property type="entry name" value="T7SS_EccB_R3"/>
</dbReference>
<dbReference type="NCBIfam" id="TIGR03919">
    <property type="entry name" value="T7SS_EccB"/>
    <property type="match status" value="1"/>
</dbReference>
<feature type="compositionally biased region" description="Low complexity" evidence="10">
    <location>
        <begin position="507"/>
        <end position="528"/>
    </location>
</feature>
<dbReference type="Gene3D" id="3.30.2390.20">
    <property type="entry name" value="Type VII secretion system EccB, repeat 1 domain"/>
    <property type="match status" value="1"/>
</dbReference>
<keyword evidence="4 11" id="KW-0812">Transmembrane</keyword>
<keyword evidence="6" id="KW-0378">Hydrolase</keyword>
<comment type="subcellular location">
    <subcellularLocation>
        <location evidence="1">Cell membrane</location>
        <topology evidence="1">Single-pass membrane protein</topology>
    </subcellularLocation>
</comment>
<keyword evidence="13" id="KW-1185">Reference proteome</keyword>
<dbReference type="InterPro" id="IPR007795">
    <property type="entry name" value="T7SS_EccB"/>
</dbReference>
<evidence type="ECO:0000313" key="12">
    <source>
        <dbReference type="EMBL" id="NYI08454.1"/>
    </source>
</evidence>
<evidence type="ECO:0000256" key="1">
    <source>
        <dbReference type="ARBA" id="ARBA00004162"/>
    </source>
</evidence>
<dbReference type="GO" id="GO:0005886">
    <property type="term" value="C:plasma membrane"/>
    <property type="evidence" value="ECO:0007669"/>
    <property type="project" value="UniProtKB-SubCell"/>
</dbReference>
<evidence type="ECO:0000256" key="3">
    <source>
        <dbReference type="ARBA" id="ARBA00022475"/>
    </source>
</evidence>
<dbReference type="EMBL" id="JACBZD010000002">
    <property type="protein sequence ID" value="NYI08454.1"/>
    <property type="molecule type" value="Genomic_DNA"/>
</dbReference>
<dbReference type="AlphaFoldDB" id="A0A853A6I2"/>
<feature type="transmembrane region" description="Helical" evidence="11">
    <location>
        <begin position="40"/>
        <end position="61"/>
    </location>
</feature>
<evidence type="ECO:0000256" key="4">
    <source>
        <dbReference type="ARBA" id="ARBA00022692"/>
    </source>
</evidence>
<feature type="region of interest" description="Disordered" evidence="10">
    <location>
        <begin position="496"/>
        <end position="543"/>
    </location>
</feature>
<comment type="similarity">
    <text evidence="2">Belongs to the EccB family.</text>
</comment>
<keyword evidence="3" id="KW-1003">Cell membrane</keyword>
<dbReference type="GO" id="GO:0005524">
    <property type="term" value="F:ATP binding"/>
    <property type="evidence" value="ECO:0007669"/>
    <property type="project" value="UniProtKB-KW"/>
</dbReference>
<organism evidence="12 13">
    <name type="scientific">Allostreptomyces psammosilenae</name>
    <dbReference type="NCBI Taxonomy" id="1892865"/>
    <lineage>
        <taxon>Bacteria</taxon>
        <taxon>Bacillati</taxon>
        <taxon>Actinomycetota</taxon>
        <taxon>Actinomycetes</taxon>
        <taxon>Kitasatosporales</taxon>
        <taxon>Streptomycetaceae</taxon>
        <taxon>Allostreptomyces</taxon>
    </lineage>
</organism>
<evidence type="ECO:0000256" key="8">
    <source>
        <dbReference type="ARBA" id="ARBA00022989"/>
    </source>
</evidence>
<dbReference type="Gene3D" id="2.40.50.910">
    <property type="entry name" value="Type VII secretion system EccB, repeat 3 domain"/>
    <property type="match status" value="1"/>
</dbReference>
<keyword evidence="5" id="KW-0547">Nucleotide-binding</keyword>
<dbReference type="InterPro" id="IPR044857">
    <property type="entry name" value="T7SS_EccB_R1"/>
</dbReference>
<keyword evidence="8 11" id="KW-1133">Transmembrane helix</keyword>
<dbReference type="Pfam" id="PF05108">
    <property type="entry name" value="T7SS_ESX1_EccB"/>
    <property type="match status" value="1"/>
</dbReference>
<comment type="caution">
    <text evidence="12">The sequence shown here is derived from an EMBL/GenBank/DDBJ whole genome shotgun (WGS) entry which is preliminary data.</text>
</comment>
<dbReference type="RefSeq" id="WP_179817260.1">
    <property type="nucleotide sequence ID" value="NZ_JACBZD010000002.1"/>
</dbReference>
<protein>
    <submittedName>
        <fullName evidence="12">Type VII secretion protein EccB</fullName>
    </submittedName>
</protein>
<sequence length="574" mass="61062">MASRRDQLNAYTFARKRSVAAFLQPNRGGTDETAPRPLRAVVPSTIVGVLIMAGFGAWGLIRPTAPANWDDGNKVIVGSDSTTRYVVLPDENSTDPNARMLHPVLNMASAKLLIGADGDFDIVQVRESELGSIKRGPTIGIPWAPDSLPTAEEAARAKTWAVCQQPPEDDLNAMPQQYTYVLSGTEDLAAINGPERQNRSFSLYVMDPDDQVYLISAEGMRYQLVADDQAELNALTASLFGPTAVPQRVSREWLNTLNAGPEIYFPTVEGAGEEVSSELELPAEYRTVGTVLYDSTASGGRQPYLVLRDRVALISPFMEALWLNSPQALEEAYQQTGNPVAYPVAAQIINQANAATAGQAEPFDVEQAWPREQINWANRSGPSVQNPTNTICSILDPNTSQPLPGADAAGQATDGSGSAAAQGAPEYRIGIWAGTDLPIPVEDEISRAYVSINTGLLYREVSGDAAQPDGQEAAAEGDTVSGNLYLITDTGLRYGVPVSGANQDPSAAPQDGEAQQEGAQDGAQEGAPTQEAGAKDRLGYTSIAEPVPVPQAWSEFLAKGPVLDPEAAARPQGS</sequence>
<dbReference type="GO" id="GO:0016787">
    <property type="term" value="F:hydrolase activity"/>
    <property type="evidence" value="ECO:0007669"/>
    <property type="project" value="UniProtKB-KW"/>
</dbReference>